<keyword evidence="7 22" id="KW-0812">Transmembrane</keyword>
<comment type="subcellular location">
    <subcellularLocation>
        <location evidence="1">Cell membrane</location>
        <topology evidence="1">Multi-pass membrane protein</topology>
    </subcellularLocation>
</comment>
<dbReference type="EMBL" id="VGJX01000900">
    <property type="protein sequence ID" value="MBM3276185.1"/>
    <property type="molecule type" value="Genomic_DNA"/>
</dbReference>
<evidence type="ECO:0000313" key="24">
    <source>
        <dbReference type="Proteomes" id="UP000703893"/>
    </source>
</evidence>
<dbReference type="GO" id="GO:0005886">
    <property type="term" value="C:plasma membrane"/>
    <property type="evidence" value="ECO:0007669"/>
    <property type="project" value="UniProtKB-SubCell"/>
</dbReference>
<organism evidence="23 24">
    <name type="scientific">Candidatus Tanganyikabacteria bacterium</name>
    <dbReference type="NCBI Taxonomy" id="2961651"/>
    <lineage>
        <taxon>Bacteria</taxon>
        <taxon>Bacillati</taxon>
        <taxon>Candidatus Sericytochromatia</taxon>
        <taxon>Candidatus Tanganyikabacteria</taxon>
    </lineage>
</organism>
<accession>A0A938BPF4</accession>
<dbReference type="GO" id="GO:0071555">
    <property type="term" value="P:cell wall organization"/>
    <property type="evidence" value="ECO:0007669"/>
    <property type="project" value="UniProtKB-KW"/>
</dbReference>
<dbReference type="Proteomes" id="UP000703893">
    <property type="component" value="Unassembled WGS sequence"/>
</dbReference>
<evidence type="ECO:0000256" key="1">
    <source>
        <dbReference type="ARBA" id="ARBA00004651"/>
    </source>
</evidence>
<evidence type="ECO:0000256" key="17">
    <source>
        <dbReference type="ARBA" id="ARBA00041185"/>
    </source>
</evidence>
<dbReference type="GO" id="GO:0015648">
    <property type="term" value="F:lipid-linked peptidoglycan transporter activity"/>
    <property type="evidence" value="ECO:0007669"/>
    <property type="project" value="TreeGrafter"/>
</dbReference>
<keyword evidence="3" id="KW-1003">Cell membrane</keyword>
<evidence type="ECO:0000256" key="16">
    <source>
        <dbReference type="ARBA" id="ARBA00038053"/>
    </source>
</evidence>
<feature type="transmembrane region" description="Helical" evidence="22">
    <location>
        <begin position="163"/>
        <end position="190"/>
    </location>
</feature>
<feature type="non-terminal residue" evidence="23">
    <location>
        <position position="1"/>
    </location>
</feature>
<keyword evidence="10 22" id="KW-1133">Transmembrane helix</keyword>
<dbReference type="PANTHER" id="PTHR30474">
    <property type="entry name" value="CELL CYCLE PROTEIN"/>
    <property type="match status" value="1"/>
</dbReference>
<feature type="transmembrane region" description="Helical" evidence="22">
    <location>
        <begin position="40"/>
        <end position="58"/>
    </location>
</feature>
<comment type="similarity">
    <text evidence="16">Belongs to the SEDS family. FtsW subfamily.</text>
</comment>
<evidence type="ECO:0000256" key="22">
    <source>
        <dbReference type="SAM" id="Phobius"/>
    </source>
</evidence>
<dbReference type="GO" id="GO:0009252">
    <property type="term" value="P:peptidoglycan biosynthetic process"/>
    <property type="evidence" value="ECO:0007669"/>
    <property type="project" value="UniProtKB-KW"/>
</dbReference>
<feature type="transmembrane region" description="Helical" evidence="22">
    <location>
        <begin position="291"/>
        <end position="314"/>
    </location>
</feature>
<reference evidence="23 24" key="1">
    <citation type="submission" date="2019-03" db="EMBL/GenBank/DDBJ databases">
        <title>Lake Tanganyika Metagenome-Assembled Genomes (MAGs).</title>
        <authorList>
            <person name="Tran P."/>
        </authorList>
    </citation>
    <scope>NUCLEOTIDE SEQUENCE [LARGE SCALE GENOMIC DNA]</scope>
    <source>
        <strain evidence="23">K_DeepCast_65m_m2_236</strain>
    </source>
</reference>
<dbReference type="GO" id="GO:0051301">
    <property type="term" value="P:cell division"/>
    <property type="evidence" value="ECO:0007669"/>
    <property type="project" value="UniProtKB-KW"/>
</dbReference>
<dbReference type="GO" id="GO:0008360">
    <property type="term" value="P:regulation of cell shape"/>
    <property type="evidence" value="ECO:0007669"/>
    <property type="project" value="UniProtKB-KW"/>
</dbReference>
<evidence type="ECO:0000256" key="6">
    <source>
        <dbReference type="ARBA" id="ARBA00022679"/>
    </source>
</evidence>
<keyword evidence="4" id="KW-0132">Cell division</keyword>
<evidence type="ECO:0000256" key="8">
    <source>
        <dbReference type="ARBA" id="ARBA00022960"/>
    </source>
</evidence>
<evidence type="ECO:0000256" key="12">
    <source>
        <dbReference type="ARBA" id="ARBA00023306"/>
    </source>
</evidence>
<evidence type="ECO:0000313" key="23">
    <source>
        <dbReference type="EMBL" id="MBM3276185.1"/>
    </source>
</evidence>
<evidence type="ECO:0000256" key="13">
    <source>
        <dbReference type="ARBA" id="ARBA00023316"/>
    </source>
</evidence>
<evidence type="ECO:0000256" key="7">
    <source>
        <dbReference type="ARBA" id="ARBA00022692"/>
    </source>
</evidence>
<evidence type="ECO:0000256" key="21">
    <source>
        <dbReference type="ARBA" id="ARBA00049966"/>
    </source>
</evidence>
<dbReference type="InterPro" id="IPR001182">
    <property type="entry name" value="FtsW/RodA"/>
</dbReference>
<comment type="pathway">
    <text evidence="2">Cell wall biogenesis; peptidoglycan biosynthesis.</text>
</comment>
<dbReference type="GO" id="GO:0008955">
    <property type="term" value="F:peptidoglycan glycosyltransferase activity"/>
    <property type="evidence" value="ECO:0007669"/>
    <property type="project" value="UniProtKB-EC"/>
</dbReference>
<evidence type="ECO:0000256" key="14">
    <source>
        <dbReference type="ARBA" id="ARBA00032370"/>
    </source>
</evidence>
<dbReference type="EC" id="2.4.99.28" evidence="19"/>
<evidence type="ECO:0000256" key="4">
    <source>
        <dbReference type="ARBA" id="ARBA00022618"/>
    </source>
</evidence>
<protein>
    <recommendedName>
        <fullName evidence="17">Probable peptidoglycan glycosyltransferase FtsW</fullName>
        <ecNumber evidence="19">2.4.99.28</ecNumber>
    </recommendedName>
    <alternativeName>
        <fullName evidence="18">Cell division protein FtsW</fullName>
    </alternativeName>
    <alternativeName>
        <fullName evidence="15">Cell wall polymerase</fullName>
    </alternativeName>
    <alternativeName>
        <fullName evidence="14">Peptidoglycan polymerase</fullName>
    </alternativeName>
</protein>
<feature type="transmembrane region" description="Helical" evidence="22">
    <location>
        <begin position="253"/>
        <end position="279"/>
    </location>
</feature>
<feature type="transmembrane region" description="Helical" evidence="22">
    <location>
        <begin position="326"/>
        <end position="347"/>
    </location>
</feature>
<evidence type="ECO:0000256" key="20">
    <source>
        <dbReference type="ARBA" id="ARBA00049902"/>
    </source>
</evidence>
<dbReference type="NCBIfam" id="TIGR02614">
    <property type="entry name" value="ftsW"/>
    <property type="match status" value="1"/>
</dbReference>
<dbReference type="PANTHER" id="PTHR30474:SF2">
    <property type="entry name" value="PEPTIDOGLYCAN GLYCOSYLTRANSFERASE FTSW-RELATED"/>
    <property type="match status" value="1"/>
</dbReference>
<evidence type="ECO:0000256" key="18">
    <source>
        <dbReference type="ARBA" id="ARBA00041418"/>
    </source>
</evidence>
<sequence length="363" mass="38597">ALLLLTIGLAILGCTMVLSASAPSAQLKLHDSLYFFKKQLLWASLGFGALAIGAVLAVDRVRDLSKWILLAAASLVALTYLPGLGVEKLGASRWLHVGPLSMQPSELAKLAMIIYLADILARKAERPWNLQDKRQAIFPVVGILAMVNFQPDLGTTLVLASTAFAMFLCAGTHPILLAGWLGAAAAGAWFKIQHTAYQKERLLAFLDPWGHSRDIGFQITQSLMAIGSGGIFGTGWGQGKQKLFYLPIQHSDFIFSVLAEELGLIGSIVVVLLFLGFAQRGLAIAFGARSLYARLLATGITACITFQAFLNIGVVTASVPTTGIPLPFLSFGGTALLVTLFGVGLLLSISRRPAAAVLAAERP</sequence>
<evidence type="ECO:0000256" key="11">
    <source>
        <dbReference type="ARBA" id="ARBA00023136"/>
    </source>
</evidence>
<keyword evidence="12" id="KW-0131">Cell cycle</keyword>
<dbReference type="InterPro" id="IPR013437">
    <property type="entry name" value="FtsW"/>
</dbReference>
<evidence type="ECO:0000256" key="9">
    <source>
        <dbReference type="ARBA" id="ARBA00022984"/>
    </source>
</evidence>
<feature type="transmembrane region" description="Helical" evidence="22">
    <location>
        <begin position="67"/>
        <end position="86"/>
    </location>
</feature>
<dbReference type="GO" id="GO:0032153">
    <property type="term" value="C:cell division site"/>
    <property type="evidence" value="ECO:0007669"/>
    <property type="project" value="TreeGrafter"/>
</dbReference>
<keyword evidence="13" id="KW-0961">Cell wall biogenesis/degradation</keyword>
<evidence type="ECO:0000256" key="19">
    <source>
        <dbReference type="ARBA" id="ARBA00044770"/>
    </source>
</evidence>
<keyword evidence="5" id="KW-0328">Glycosyltransferase</keyword>
<evidence type="ECO:0000256" key="3">
    <source>
        <dbReference type="ARBA" id="ARBA00022475"/>
    </source>
</evidence>
<evidence type="ECO:0000256" key="15">
    <source>
        <dbReference type="ARBA" id="ARBA00033270"/>
    </source>
</evidence>
<dbReference type="Pfam" id="PF01098">
    <property type="entry name" value="FTSW_RODA_SPOVE"/>
    <property type="match status" value="1"/>
</dbReference>
<proteinExistence type="inferred from homology"/>
<comment type="function">
    <text evidence="21">Peptidoglycan polymerase that is essential for cell division.</text>
</comment>
<dbReference type="AlphaFoldDB" id="A0A938BPF4"/>
<evidence type="ECO:0000256" key="5">
    <source>
        <dbReference type="ARBA" id="ARBA00022676"/>
    </source>
</evidence>
<keyword evidence="6" id="KW-0808">Transferase</keyword>
<keyword evidence="11 22" id="KW-0472">Membrane</keyword>
<evidence type="ECO:0000256" key="2">
    <source>
        <dbReference type="ARBA" id="ARBA00004752"/>
    </source>
</evidence>
<keyword evidence="8" id="KW-0133">Cell shape</keyword>
<gene>
    <name evidence="23" type="primary">ftsW</name>
    <name evidence="23" type="ORF">FJZ00_13610</name>
</gene>
<name>A0A938BPF4_9BACT</name>
<comment type="catalytic activity">
    <reaction evidence="20">
        <text>[GlcNAc-(1-&gt;4)-Mur2Ac(oyl-L-Ala-gamma-D-Glu-L-Lys-D-Ala-D-Ala)](n)-di-trans,octa-cis-undecaprenyl diphosphate + beta-D-GlcNAc-(1-&gt;4)-Mur2Ac(oyl-L-Ala-gamma-D-Glu-L-Lys-D-Ala-D-Ala)-di-trans,octa-cis-undecaprenyl diphosphate = [GlcNAc-(1-&gt;4)-Mur2Ac(oyl-L-Ala-gamma-D-Glu-L-Lys-D-Ala-D-Ala)](n+1)-di-trans,octa-cis-undecaprenyl diphosphate + di-trans,octa-cis-undecaprenyl diphosphate + H(+)</text>
        <dbReference type="Rhea" id="RHEA:23708"/>
        <dbReference type="Rhea" id="RHEA-COMP:9602"/>
        <dbReference type="Rhea" id="RHEA-COMP:9603"/>
        <dbReference type="ChEBI" id="CHEBI:15378"/>
        <dbReference type="ChEBI" id="CHEBI:58405"/>
        <dbReference type="ChEBI" id="CHEBI:60033"/>
        <dbReference type="ChEBI" id="CHEBI:78435"/>
        <dbReference type="EC" id="2.4.99.28"/>
    </reaction>
</comment>
<feature type="transmembrane region" description="Helical" evidence="22">
    <location>
        <begin position="136"/>
        <end position="151"/>
    </location>
</feature>
<comment type="caution">
    <text evidence="23">The sequence shown here is derived from an EMBL/GenBank/DDBJ whole genome shotgun (WGS) entry which is preliminary data.</text>
</comment>
<evidence type="ECO:0000256" key="10">
    <source>
        <dbReference type="ARBA" id="ARBA00022989"/>
    </source>
</evidence>
<keyword evidence="9" id="KW-0573">Peptidoglycan synthesis</keyword>